<sequence>MQNQHRLTGAGQGRTHRFYGGITAGGVLNMKQAGNDKINPVESVSLQYEKIIWRSVEGNIQYTDVRDQRPTA</sequence>
<accession>A0A085JD55</accession>
<proteinExistence type="predicted"/>
<dbReference type="Proteomes" id="UP000028602">
    <property type="component" value="Unassembled WGS sequence"/>
</dbReference>
<protein>
    <submittedName>
        <fullName evidence="1">Uncharacterized protein</fullName>
    </submittedName>
</protein>
<comment type="caution">
    <text evidence="1">The sequence shown here is derived from an EMBL/GenBank/DDBJ whole genome shotgun (WGS) entry which is preliminary data.</text>
</comment>
<keyword evidence="2" id="KW-1185">Reference proteome</keyword>
<evidence type="ECO:0000313" key="2">
    <source>
        <dbReference type="Proteomes" id="UP000028602"/>
    </source>
</evidence>
<reference evidence="1 2" key="1">
    <citation type="submission" date="2014-05" db="EMBL/GenBank/DDBJ databases">
        <title>ATOL: Assembling a taxonomically balanced genome-scale reconstruction of the evolutionary history of the Enterobacteriaceae.</title>
        <authorList>
            <person name="Plunkett G.III."/>
            <person name="Neeno-Eckwall E.C."/>
            <person name="Glasner J.D."/>
            <person name="Perna N.T."/>
        </authorList>
    </citation>
    <scope>NUCLEOTIDE SEQUENCE [LARGE SCALE GENOMIC DNA]</scope>
    <source>
        <strain evidence="1 2">ATCC 33301</strain>
    </source>
</reference>
<name>A0A085JD55_9GAMM</name>
<gene>
    <name evidence="1" type="ORF">GTPT_2591</name>
</gene>
<dbReference type="AlphaFoldDB" id="A0A085JD55"/>
<dbReference type="Gene3D" id="2.30.110.20">
    <property type="entry name" value="Hcp1-like"/>
    <property type="match status" value="1"/>
</dbReference>
<dbReference type="InterPro" id="IPR036624">
    <property type="entry name" value="Hcp1-lik_sf"/>
</dbReference>
<dbReference type="EMBL" id="JMPR01000038">
    <property type="protein sequence ID" value="KFD18401.1"/>
    <property type="molecule type" value="Genomic_DNA"/>
</dbReference>
<organism evidence="1 2">
    <name type="scientific">Tatumella ptyseos ATCC 33301</name>
    <dbReference type="NCBI Taxonomy" id="1005995"/>
    <lineage>
        <taxon>Bacteria</taxon>
        <taxon>Pseudomonadati</taxon>
        <taxon>Pseudomonadota</taxon>
        <taxon>Gammaproteobacteria</taxon>
        <taxon>Enterobacterales</taxon>
        <taxon>Erwiniaceae</taxon>
        <taxon>Tatumella</taxon>
    </lineage>
</organism>
<evidence type="ECO:0000313" key="1">
    <source>
        <dbReference type="EMBL" id="KFD18401.1"/>
    </source>
</evidence>